<dbReference type="Proteomes" id="UP000326396">
    <property type="component" value="Linkage Group LG12"/>
</dbReference>
<evidence type="ECO:0008006" key="4">
    <source>
        <dbReference type="Google" id="ProtNLM"/>
    </source>
</evidence>
<comment type="caution">
    <text evidence="2">The sequence shown here is derived from an EMBL/GenBank/DDBJ whole genome shotgun (WGS) entry which is preliminary data.</text>
</comment>
<keyword evidence="3" id="KW-1185">Reference proteome</keyword>
<sequence length="352" mass="40242">MGRESNYPQLVIVVMQLIKMMVEAQLVQITIVQLTASTHFNISLTTDNFPVWRKHVYSTLIGLDLVHFITGTKQTPAEFLDAEATKPNPEYYPCFRQDQIILAALLGSRSPTIQPMIASAATARDAWERLVTSYANPSRSRVISLKSKLASNPRGTRNITEYLRGMKSIADELALVQHPVNDEDLMVHILCQLGDNYKTVAQSLRILDSKLTFPELFEKLVDFERELHQTTVASPFMATANFTQRHTRNGSSSTPDRRDVQSKFNNRPFRNQWRPDITNELENLECKTIILVGDSSPFNDEALHMTAKLGRNCSALIEELNSIEDCIRMEMRENYREEMGKRRITNFDIIFL</sequence>
<gene>
    <name evidence="2" type="ORF">E3N88_09713</name>
</gene>
<organism evidence="2 3">
    <name type="scientific">Mikania micrantha</name>
    <name type="common">bitter vine</name>
    <dbReference type="NCBI Taxonomy" id="192012"/>
    <lineage>
        <taxon>Eukaryota</taxon>
        <taxon>Viridiplantae</taxon>
        <taxon>Streptophyta</taxon>
        <taxon>Embryophyta</taxon>
        <taxon>Tracheophyta</taxon>
        <taxon>Spermatophyta</taxon>
        <taxon>Magnoliopsida</taxon>
        <taxon>eudicotyledons</taxon>
        <taxon>Gunneridae</taxon>
        <taxon>Pentapetalae</taxon>
        <taxon>asterids</taxon>
        <taxon>campanulids</taxon>
        <taxon>Asterales</taxon>
        <taxon>Asteraceae</taxon>
        <taxon>Asteroideae</taxon>
        <taxon>Heliantheae alliance</taxon>
        <taxon>Eupatorieae</taxon>
        <taxon>Mikania</taxon>
    </lineage>
</organism>
<feature type="compositionally biased region" description="Polar residues" evidence="1">
    <location>
        <begin position="243"/>
        <end position="254"/>
    </location>
</feature>
<dbReference type="Pfam" id="PF03096">
    <property type="entry name" value="Ndr"/>
    <property type="match status" value="1"/>
</dbReference>
<proteinExistence type="predicted"/>
<dbReference type="PANTHER" id="PTHR47481:SF43">
    <property type="entry name" value="RETROTRANSPOSON COPIA-LIKE N-TERMINAL DOMAIN-CONTAINING PROTEIN"/>
    <property type="match status" value="1"/>
</dbReference>
<evidence type="ECO:0000256" key="1">
    <source>
        <dbReference type="SAM" id="MobiDB-lite"/>
    </source>
</evidence>
<evidence type="ECO:0000313" key="3">
    <source>
        <dbReference type="Proteomes" id="UP000326396"/>
    </source>
</evidence>
<dbReference type="PANTHER" id="PTHR47481">
    <property type="match status" value="1"/>
</dbReference>
<dbReference type="OrthoDB" id="1912561at2759"/>
<feature type="region of interest" description="Disordered" evidence="1">
    <location>
        <begin position="243"/>
        <end position="263"/>
    </location>
</feature>
<accession>A0A5N6PKQ5</accession>
<name>A0A5N6PKQ5_9ASTR</name>
<protein>
    <recommendedName>
        <fullName evidence="4">Retrotransposon Copia-like N-terminal domain-containing protein</fullName>
    </recommendedName>
</protein>
<evidence type="ECO:0000313" key="2">
    <source>
        <dbReference type="EMBL" id="KAD6455007.1"/>
    </source>
</evidence>
<dbReference type="Pfam" id="PF14223">
    <property type="entry name" value="Retrotran_gag_2"/>
    <property type="match status" value="1"/>
</dbReference>
<reference evidence="2 3" key="1">
    <citation type="submission" date="2019-05" db="EMBL/GenBank/DDBJ databases">
        <title>Mikania micrantha, genome provides insights into the molecular mechanism of rapid growth.</title>
        <authorList>
            <person name="Liu B."/>
        </authorList>
    </citation>
    <scope>NUCLEOTIDE SEQUENCE [LARGE SCALE GENOMIC DNA]</scope>
    <source>
        <strain evidence="2">NLD-2019</strain>
        <tissue evidence="2">Leaf</tissue>
    </source>
</reference>
<dbReference type="InterPro" id="IPR004142">
    <property type="entry name" value="NDRG"/>
</dbReference>
<dbReference type="EMBL" id="SZYD01000004">
    <property type="protein sequence ID" value="KAD6455007.1"/>
    <property type="molecule type" value="Genomic_DNA"/>
</dbReference>
<dbReference type="AlphaFoldDB" id="A0A5N6PKQ5"/>